<evidence type="ECO:0000256" key="9">
    <source>
        <dbReference type="HAMAP-Rule" id="MF_01852"/>
    </source>
</evidence>
<dbReference type="EC" id="2.7.7.87" evidence="9"/>
<proteinExistence type="inferred from homology"/>
<keyword evidence="6 9" id="KW-0547">Nucleotide-binding</keyword>
<comment type="caution">
    <text evidence="12">The sequence shown here is derived from an EMBL/GenBank/DDBJ whole genome shotgun (WGS) entry which is preliminary data.</text>
</comment>
<comment type="catalytic activity">
    <reaction evidence="8 9">
        <text>L-threonine + hydrogencarbonate + ATP = L-threonylcarbamoyladenylate + diphosphate + H2O</text>
        <dbReference type="Rhea" id="RHEA:36407"/>
        <dbReference type="ChEBI" id="CHEBI:15377"/>
        <dbReference type="ChEBI" id="CHEBI:17544"/>
        <dbReference type="ChEBI" id="CHEBI:30616"/>
        <dbReference type="ChEBI" id="CHEBI:33019"/>
        <dbReference type="ChEBI" id="CHEBI:57926"/>
        <dbReference type="ChEBI" id="CHEBI:73682"/>
        <dbReference type="EC" id="2.7.7.87"/>
    </reaction>
</comment>
<dbReference type="InterPro" id="IPR017945">
    <property type="entry name" value="DHBP_synth_RibB-like_a/b_dom"/>
</dbReference>
<dbReference type="Pfam" id="PF01300">
    <property type="entry name" value="Sua5_yciO_yrdC"/>
    <property type="match status" value="1"/>
</dbReference>
<dbReference type="EMBL" id="JACHHP010000002">
    <property type="protein sequence ID" value="MBB5207492.1"/>
    <property type="molecule type" value="Genomic_DNA"/>
</dbReference>
<evidence type="ECO:0000256" key="8">
    <source>
        <dbReference type="ARBA" id="ARBA00048366"/>
    </source>
</evidence>
<accession>A0A7W8D4P5</accession>
<keyword evidence="4 9" id="KW-0819">tRNA processing</keyword>
<dbReference type="Gene3D" id="3.90.870.10">
    <property type="entry name" value="DHBP synthase"/>
    <property type="match status" value="1"/>
</dbReference>
<feature type="domain" description="YrdC-like" evidence="11">
    <location>
        <begin position="6"/>
        <end position="189"/>
    </location>
</feature>
<evidence type="ECO:0000256" key="10">
    <source>
        <dbReference type="SAM" id="MobiDB-lite"/>
    </source>
</evidence>
<dbReference type="GO" id="GO:0003725">
    <property type="term" value="F:double-stranded RNA binding"/>
    <property type="evidence" value="ECO:0007669"/>
    <property type="project" value="InterPro"/>
</dbReference>
<dbReference type="InterPro" id="IPR006070">
    <property type="entry name" value="Sua5-like_dom"/>
</dbReference>
<evidence type="ECO:0000256" key="1">
    <source>
        <dbReference type="ARBA" id="ARBA00004496"/>
    </source>
</evidence>
<dbReference type="PANTHER" id="PTHR17490">
    <property type="entry name" value="SUA5"/>
    <property type="match status" value="1"/>
</dbReference>
<evidence type="ECO:0000313" key="13">
    <source>
        <dbReference type="Proteomes" id="UP000521199"/>
    </source>
</evidence>
<dbReference type="InterPro" id="IPR050156">
    <property type="entry name" value="TC-AMP_synthase_SUA5"/>
</dbReference>
<keyword evidence="2 9" id="KW-0963">Cytoplasm</keyword>
<comment type="function">
    <text evidence="9">Required for the formation of a threonylcarbamoyl group on adenosine at position 37 (t(6)A37) in tRNAs that read codons beginning with adenine. Catalyzes the conversion of L-threonine, HCO(3)(-)/CO(2) and ATP to give threonylcarbamoyl-AMP (TC-AMP) as the acyladenylate intermediate, with the release of diphosphate.</text>
</comment>
<dbReference type="InterPro" id="IPR023535">
    <property type="entry name" value="TC-AMP_synthase"/>
</dbReference>
<dbReference type="PROSITE" id="PS51163">
    <property type="entry name" value="YRDC"/>
    <property type="match status" value="1"/>
</dbReference>
<keyword evidence="7 9" id="KW-0067">ATP-binding</keyword>
<dbReference type="GO" id="GO:0005737">
    <property type="term" value="C:cytoplasm"/>
    <property type="evidence" value="ECO:0007669"/>
    <property type="project" value="UniProtKB-SubCell"/>
</dbReference>
<comment type="subcellular location">
    <subcellularLocation>
        <location evidence="1 9">Cytoplasm</location>
    </subcellularLocation>
</comment>
<dbReference type="AlphaFoldDB" id="A0A7W8D4P5"/>
<dbReference type="HAMAP" id="MF_01852">
    <property type="entry name" value="TsaC"/>
    <property type="match status" value="1"/>
</dbReference>
<evidence type="ECO:0000256" key="3">
    <source>
        <dbReference type="ARBA" id="ARBA00022679"/>
    </source>
</evidence>
<keyword evidence="13" id="KW-1185">Reference proteome</keyword>
<dbReference type="GO" id="GO:0061710">
    <property type="term" value="F:L-threonylcarbamoyladenylate synthase"/>
    <property type="evidence" value="ECO:0007669"/>
    <property type="project" value="UniProtKB-EC"/>
</dbReference>
<dbReference type="SUPFAM" id="SSF55821">
    <property type="entry name" value="YrdC/RibB"/>
    <property type="match status" value="1"/>
</dbReference>
<dbReference type="GO" id="GO:0002949">
    <property type="term" value="P:tRNA threonylcarbamoyladenosine modification"/>
    <property type="evidence" value="ECO:0007669"/>
    <property type="project" value="UniProtKB-UniRule"/>
</dbReference>
<comment type="similarity">
    <text evidence="9">Belongs to the SUA5 family. TsaC subfamily.</text>
</comment>
<reference evidence="12 13" key="1">
    <citation type="submission" date="2020-08" db="EMBL/GenBank/DDBJ databases">
        <title>Genomic Encyclopedia of Type Strains, Phase IV (KMG-IV): sequencing the most valuable type-strain genomes for metagenomic binning, comparative biology and taxonomic classification.</title>
        <authorList>
            <person name="Goeker M."/>
        </authorList>
    </citation>
    <scope>NUCLEOTIDE SEQUENCE [LARGE SCALE GENOMIC DNA]</scope>
    <source>
        <strain evidence="12 13">DSM 24163</strain>
    </source>
</reference>
<feature type="region of interest" description="Disordered" evidence="10">
    <location>
        <begin position="168"/>
        <end position="189"/>
    </location>
</feature>
<keyword evidence="3 9" id="KW-0808">Transferase</keyword>
<dbReference type="Proteomes" id="UP000521199">
    <property type="component" value="Unassembled WGS sequence"/>
</dbReference>
<evidence type="ECO:0000256" key="5">
    <source>
        <dbReference type="ARBA" id="ARBA00022695"/>
    </source>
</evidence>
<dbReference type="PANTHER" id="PTHR17490:SF18">
    <property type="entry name" value="THREONYLCARBAMOYL-AMP SYNTHASE"/>
    <property type="match status" value="1"/>
</dbReference>
<organism evidence="12 13">
    <name type="scientific">Chiayiivirga flava</name>
    <dbReference type="NCBI Taxonomy" id="659595"/>
    <lineage>
        <taxon>Bacteria</taxon>
        <taxon>Pseudomonadati</taxon>
        <taxon>Pseudomonadota</taxon>
        <taxon>Gammaproteobacteria</taxon>
        <taxon>Lysobacterales</taxon>
        <taxon>Lysobacteraceae</taxon>
        <taxon>Chiayiivirga</taxon>
    </lineage>
</organism>
<evidence type="ECO:0000256" key="6">
    <source>
        <dbReference type="ARBA" id="ARBA00022741"/>
    </source>
</evidence>
<evidence type="ECO:0000256" key="2">
    <source>
        <dbReference type="ARBA" id="ARBA00022490"/>
    </source>
</evidence>
<name>A0A7W8D4P5_9GAMM</name>
<evidence type="ECO:0000256" key="7">
    <source>
        <dbReference type="ARBA" id="ARBA00022840"/>
    </source>
</evidence>
<dbReference type="GO" id="GO:0000049">
    <property type="term" value="F:tRNA binding"/>
    <property type="evidence" value="ECO:0007669"/>
    <property type="project" value="TreeGrafter"/>
</dbReference>
<gene>
    <name evidence="9" type="primary">tsaC</name>
    <name evidence="12" type="ORF">HNQ52_001021</name>
</gene>
<evidence type="ECO:0000259" key="11">
    <source>
        <dbReference type="PROSITE" id="PS51163"/>
    </source>
</evidence>
<dbReference type="GO" id="GO:0006450">
    <property type="term" value="P:regulation of translational fidelity"/>
    <property type="evidence" value="ECO:0007669"/>
    <property type="project" value="TreeGrafter"/>
</dbReference>
<protein>
    <recommendedName>
        <fullName evidence="9">Threonylcarbamoyl-AMP synthase</fullName>
        <shortName evidence="9">TC-AMP synthase</shortName>
        <ecNumber evidence="9">2.7.7.87</ecNumber>
    </recommendedName>
    <alternativeName>
        <fullName evidence="9">L-threonylcarbamoyladenylate synthase</fullName>
    </alternativeName>
    <alternativeName>
        <fullName evidence="9">t(6)A37 threonylcarbamoyladenosine biosynthesis protein TsaC</fullName>
    </alternativeName>
    <alternativeName>
        <fullName evidence="9">tRNA threonylcarbamoyladenosine biosynthesis protein TsaC</fullName>
    </alternativeName>
</protein>
<dbReference type="GO" id="GO:0005524">
    <property type="term" value="F:ATP binding"/>
    <property type="evidence" value="ECO:0007669"/>
    <property type="project" value="UniProtKB-UniRule"/>
</dbReference>
<evidence type="ECO:0000313" key="12">
    <source>
        <dbReference type="EMBL" id="MBB5207492.1"/>
    </source>
</evidence>
<evidence type="ECO:0000256" key="4">
    <source>
        <dbReference type="ARBA" id="ARBA00022694"/>
    </source>
</evidence>
<keyword evidence="5 9" id="KW-0548">Nucleotidyltransferase</keyword>
<sequence>MPSIHTLAPAAAATVLRGGGVLAYPTESVWGLGCDPRDAAAVHRLLAIKRRDPAQGLILIASQRAQLDAFVRWDALDAARLDAVYDSWPGPNTWLMPCPPDTPTWLRGKHATLAVRVTAHPVAAALCEAFGGALVSTSANRSGAPAPRSIDALDPELVAALDGVVAGDTGGDAQPSTIRDARSGTVLRG</sequence>